<comment type="caution">
    <text evidence="3">The sequence shown here is derived from an EMBL/GenBank/DDBJ whole genome shotgun (WGS) entry which is preliminary data.</text>
</comment>
<evidence type="ECO:0000256" key="1">
    <source>
        <dbReference type="SAM" id="MobiDB-lite"/>
    </source>
</evidence>
<keyword evidence="2" id="KW-0812">Transmembrane</keyword>
<proteinExistence type="predicted"/>
<protein>
    <submittedName>
        <fullName evidence="3">SpoIIAA-like protein</fullName>
    </submittedName>
</protein>
<dbReference type="Pfam" id="PF11964">
    <property type="entry name" value="SpoIIAA-like"/>
    <property type="match status" value="1"/>
</dbReference>
<keyword evidence="2" id="KW-1133">Transmembrane helix</keyword>
<dbReference type="InterPro" id="IPR038396">
    <property type="entry name" value="SpoIIAA-like_sf"/>
</dbReference>
<dbReference type="InterPro" id="IPR036513">
    <property type="entry name" value="STAS_dom_sf"/>
</dbReference>
<dbReference type="AlphaFoldDB" id="A0A4R3KRQ4"/>
<accession>A0A4R3KRQ4</accession>
<dbReference type="Proteomes" id="UP000295807">
    <property type="component" value="Unassembled WGS sequence"/>
</dbReference>
<keyword evidence="2" id="KW-0472">Membrane</keyword>
<evidence type="ECO:0000256" key="2">
    <source>
        <dbReference type="SAM" id="Phobius"/>
    </source>
</evidence>
<organism evidence="3 4">
    <name type="scientific">Anseongella ginsenosidimutans</name>
    <dbReference type="NCBI Taxonomy" id="496056"/>
    <lineage>
        <taxon>Bacteria</taxon>
        <taxon>Pseudomonadati</taxon>
        <taxon>Bacteroidota</taxon>
        <taxon>Sphingobacteriia</taxon>
        <taxon>Sphingobacteriales</taxon>
        <taxon>Sphingobacteriaceae</taxon>
        <taxon>Anseongella</taxon>
    </lineage>
</organism>
<dbReference type="EMBL" id="SMAD01000008">
    <property type="protein sequence ID" value="TCS86303.1"/>
    <property type="molecule type" value="Genomic_DNA"/>
</dbReference>
<evidence type="ECO:0000313" key="4">
    <source>
        <dbReference type="Proteomes" id="UP000295807"/>
    </source>
</evidence>
<evidence type="ECO:0000313" key="3">
    <source>
        <dbReference type="EMBL" id="TCS86303.1"/>
    </source>
</evidence>
<reference evidence="3 4" key="1">
    <citation type="submission" date="2019-03" db="EMBL/GenBank/DDBJ databases">
        <title>Genomic Encyclopedia of Type Strains, Phase IV (KMG-IV): sequencing the most valuable type-strain genomes for metagenomic binning, comparative biology and taxonomic classification.</title>
        <authorList>
            <person name="Goeker M."/>
        </authorList>
    </citation>
    <scope>NUCLEOTIDE SEQUENCE [LARGE SCALE GENOMIC DNA]</scope>
    <source>
        <strain evidence="3 4">DSM 21100</strain>
    </source>
</reference>
<feature type="transmembrane region" description="Helical" evidence="2">
    <location>
        <begin position="246"/>
        <end position="266"/>
    </location>
</feature>
<feature type="region of interest" description="Disordered" evidence="1">
    <location>
        <begin position="283"/>
        <end position="302"/>
    </location>
</feature>
<sequence>MLRLLSEYPDDVVAYEATGRVNHAEYERIVMRRVDQVAARYGKINFIVVLKTKMERYSAAALLDYLLISFRHFSKWNRMAIVSDEDWVRNVYSWLSPLFLGAIRSYCLSGLDEARQWIIDGGNVNYLLSAEKPLLASVKATSLMTSFSYLLSYLLRENFKEPRLLGSMIHRLSPLNSKNAAITGWLSHYSMGAAWTHLYHVLLKRGFVRPSLLTGLGIGVASGVVGILIWKTILRLHPDPPAVKSAFYRHLLPAHILFALAAIHSLKDNQASPVTRARKHMPSFISHKTSPAPQTGLLPLPS</sequence>
<dbReference type="InterPro" id="IPR021866">
    <property type="entry name" value="SpoIIAA-like"/>
</dbReference>
<dbReference type="Gene3D" id="3.40.50.10600">
    <property type="entry name" value="SpoIIaa-like domains"/>
    <property type="match status" value="1"/>
</dbReference>
<name>A0A4R3KRQ4_9SPHI</name>
<dbReference type="SUPFAM" id="SSF52091">
    <property type="entry name" value="SpoIIaa-like"/>
    <property type="match status" value="1"/>
</dbReference>
<keyword evidence="4" id="KW-1185">Reference proteome</keyword>
<gene>
    <name evidence="3" type="ORF">EDD80_10895</name>
</gene>
<feature type="transmembrane region" description="Helical" evidence="2">
    <location>
        <begin position="212"/>
        <end position="234"/>
    </location>
</feature>